<dbReference type="GO" id="GO:0003860">
    <property type="term" value="F:3-hydroxyisobutyryl-CoA hydrolase activity"/>
    <property type="evidence" value="ECO:0007669"/>
    <property type="project" value="UniProtKB-EC"/>
</dbReference>
<evidence type="ECO:0000256" key="7">
    <source>
        <dbReference type="ARBA" id="ARBA00022553"/>
    </source>
</evidence>
<feature type="transmembrane region" description="Helical" evidence="20">
    <location>
        <begin position="962"/>
        <end position="983"/>
    </location>
</feature>
<feature type="domain" description="ABC transmembrane type-1" evidence="22">
    <location>
        <begin position="849"/>
        <end position="1133"/>
    </location>
</feature>
<evidence type="ECO:0000256" key="16">
    <source>
        <dbReference type="ARBA" id="ARBA00023128"/>
    </source>
</evidence>
<protein>
    <recommendedName>
        <fullName evidence="5">3-hydroxyisobutyryl-CoA hydrolase</fullName>
        <ecNumber evidence="5">3.1.2.4</ecNumber>
    </recommendedName>
    <alternativeName>
        <fullName evidence="18">3-hydroxyisobutyryl-coenzyme A hydrolase</fullName>
    </alternativeName>
</protein>
<feature type="domain" description="ABC transmembrane type-1" evidence="22">
    <location>
        <begin position="1505"/>
        <end position="1782"/>
    </location>
</feature>
<evidence type="ECO:0000256" key="12">
    <source>
        <dbReference type="ARBA" id="ARBA00022801"/>
    </source>
</evidence>
<dbReference type="CDD" id="cd18579">
    <property type="entry name" value="ABC_6TM_ABCC_D1"/>
    <property type="match status" value="1"/>
</dbReference>
<dbReference type="eggNOG" id="KOG0054">
    <property type="taxonomic scope" value="Eukaryota"/>
</dbReference>
<dbReference type="PANTHER" id="PTHR24223:SF443">
    <property type="entry name" value="MULTIDRUG-RESISTANCE LIKE PROTEIN 1, ISOFORM I"/>
    <property type="match status" value="1"/>
</dbReference>
<evidence type="ECO:0000256" key="6">
    <source>
        <dbReference type="ARBA" id="ARBA00022448"/>
    </source>
</evidence>
<dbReference type="CDD" id="cd06558">
    <property type="entry name" value="crotonase-like"/>
    <property type="match status" value="1"/>
</dbReference>
<keyword evidence="7" id="KW-0597">Phosphoprotein</keyword>
<dbReference type="InterPro" id="IPR003593">
    <property type="entry name" value="AAA+_ATPase"/>
</dbReference>
<evidence type="ECO:0000259" key="21">
    <source>
        <dbReference type="PROSITE" id="PS50893"/>
    </source>
</evidence>
<keyword evidence="12" id="KW-0378">Hydrolase</keyword>
<dbReference type="Gene3D" id="1.20.1560.10">
    <property type="entry name" value="ABC transporter type 1, transmembrane domain"/>
    <property type="match status" value="2"/>
</dbReference>
<dbReference type="SUPFAM" id="SSF90123">
    <property type="entry name" value="ABC transporter transmembrane region"/>
    <property type="match status" value="2"/>
</dbReference>
<dbReference type="Pfam" id="PF16113">
    <property type="entry name" value="ECH_2"/>
    <property type="match status" value="1"/>
</dbReference>
<feature type="compositionally biased region" description="Low complexity" evidence="19">
    <location>
        <begin position="72"/>
        <end position="82"/>
    </location>
</feature>
<evidence type="ECO:0000256" key="17">
    <source>
        <dbReference type="ARBA" id="ARBA00023136"/>
    </source>
</evidence>
<dbReference type="EC" id="3.1.2.4" evidence="5"/>
<reference evidence="23 24" key="2">
    <citation type="journal article" date="2012" name="Open Biol.">
        <title>Characteristics of nucleosomes and linker DNA regions on the genome of the basidiomycete Mixia osmundae revealed by mono- and dinucleosome mapping.</title>
        <authorList>
            <person name="Nishida H."/>
            <person name="Kondo S."/>
            <person name="Matsumoto T."/>
            <person name="Suzuki Y."/>
            <person name="Yoshikawa H."/>
            <person name="Taylor T.D."/>
            <person name="Sugiyama J."/>
        </authorList>
    </citation>
    <scope>NUCLEOTIDE SEQUENCE [LARGE SCALE GENOMIC DNA]</scope>
    <source>
        <strain evidence="24">CBS 9802 / IAM 14324 / JCM 22182 / KY 12970</strain>
    </source>
</reference>
<evidence type="ECO:0000256" key="20">
    <source>
        <dbReference type="SAM" id="Phobius"/>
    </source>
</evidence>
<dbReference type="Pfam" id="PF24357">
    <property type="entry name" value="TMD0_ABC"/>
    <property type="match status" value="1"/>
</dbReference>
<dbReference type="InterPro" id="IPR029045">
    <property type="entry name" value="ClpP/crotonase-like_dom_sf"/>
</dbReference>
<dbReference type="InterPro" id="IPR011527">
    <property type="entry name" value="ABC1_TM_dom"/>
</dbReference>
<dbReference type="FunFam" id="3.40.50.300:FF:000450">
    <property type="entry name" value="ABC transporter C family member 2"/>
    <property type="match status" value="1"/>
</dbReference>
<evidence type="ECO:0000313" key="24">
    <source>
        <dbReference type="Proteomes" id="UP000009131"/>
    </source>
</evidence>
<comment type="similarity">
    <text evidence="4">Belongs to the ABC transporter superfamily. ABCC family. Conjugate transporter (TC 3.A.1.208) subfamily.</text>
</comment>
<dbReference type="InterPro" id="IPR027417">
    <property type="entry name" value="P-loop_NTPase"/>
</dbReference>
<dbReference type="SMART" id="SM00382">
    <property type="entry name" value="AAA"/>
    <property type="match status" value="2"/>
</dbReference>
<gene>
    <name evidence="23" type="primary">Mo00865</name>
    <name evidence="23" type="ORF">E5Q_00865</name>
</gene>
<evidence type="ECO:0000256" key="2">
    <source>
        <dbReference type="ARBA" id="ARBA00004128"/>
    </source>
</evidence>
<feature type="domain" description="ABC transporter" evidence="21">
    <location>
        <begin position="1819"/>
        <end position="2053"/>
    </location>
</feature>
<feature type="transmembrane region" description="Helical" evidence="20">
    <location>
        <begin position="989"/>
        <end position="1013"/>
    </location>
</feature>
<dbReference type="InterPro" id="IPR044746">
    <property type="entry name" value="ABCC_6TM_D1"/>
</dbReference>
<dbReference type="HOGENOM" id="CLU_000604_27_3_1"/>
<dbReference type="InterPro" id="IPR056227">
    <property type="entry name" value="TMD0_ABC"/>
</dbReference>
<evidence type="ECO:0000256" key="14">
    <source>
        <dbReference type="ARBA" id="ARBA00022967"/>
    </source>
</evidence>
<dbReference type="NCBIfam" id="NF004127">
    <property type="entry name" value="PRK05617.1"/>
    <property type="match status" value="1"/>
</dbReference>
<dbReference type="FunFam" id="1.20.1560.10:FF:000078">
    <property type="entry name" value="Unplaced genomic scaffold supercont1.1, whole genome shotgun sequence"/>
    <property type="match status" value="1"/>
</dbReference>
<feature type="transmembrane region" description="Helical" evidence="20">
    <location>
        <begin position="1106"/>
        <end position="1132"/>
    </location>
</feature>
<keyword evidence="16" id="KW-0496">Mitochondrion</keyword>
<keyword evidence="6" id="KW-0813">Transport</keyword>
<dbReference type="InterPro" id="IPR017871">
    <property type="entry name" value="ABC_transporter-like_CS"/>
</dbReference>
<keyword evidence="17 20" id="KW-0472">Membrane</keyword>
<feature type="transmembrane region" description="Helical" evidence="20">
    <location>
        <begin position="593"/>
        <end position="612"/>
    </location>
</feature>
<dbReference type="CDD" id="cd03244">
    <property type="entry name" value="ABCC_MRP_domain2"/>
    <property type="match status" value="1"/>
</dbReference>
<feature type="transmembrane region" description="Helical" evidence="20">
    <location>
        <begin position="834"/>
        <end position="855"/>
    </location>
</feature>
<feature type="transmembrane region" description="Helical" evidence="20">
    <location>
        <begin position="695"/>
        <end position="712"/>
    </location>
</feature>
<feature type="transmembrane region" description="Helical" evidence="20">
    <location>
        <begin position="1495"/>
        <end position="1518"/>
    </location>
</feature>
<dbReference type="InterPro" id="IPR045004">
    <property type="entry name" value="ECH_dom"/>
</dbReference>
<dbReference type="InParanoid" id="G7DUF6"/>
<dbReference type="OrthoDB" id="6500128at2759"/>
<evidence type="ECO:0000256" key="10">
    <source>
        <dbReference type="ARBA" id="ARBA00022737"/>
    </source>
</evidence>
<evidence type="ECO:0000256" key="11">
    <source>
        <dbReference type="ARBA" id="ARBA00022741"/>
    </source>
</evidence>
<dbReference type="GO" id="GO:0016887">
    <property type="term" value="F:ATP hydrolysis activity"/>
    <property type="evidence" value="ECO:0007669"/>
    <property type="project" value="InterPro"/>
</dbReference>
<dbReference type="PROSITE" id="PS00211">
    <property type="entry name" value="ABC_TRANSPORTER_1"/>
    <property type="match status" value="2"/>
</dbReference>
<evidence type="ECO:0000256" key="8">
    <source>
        <dbReference type="ARBA" id="ARBA00022554"/>
    </source>
</evidence>
<evidence type="ECO:0000256" key="4">
    <source>
        <dbReference type="ARBA" id="ARBA00009726"/>
    </source>
</evidence>
<feature type="domain" description="ABC transporter" evidence="21">
    <location>
        <begin position="1173"/>
        <end position="1397"/>
    </location>
</feature>
<dbReference type="SUPFAM" id="SSF52540">
    <property type="entry name" value="P-loop containing nucleoside triphosphate hydrolases"/>
    <property type="match status" value="2"/>
</dbReference>
<keyword evidence="13" id="KW-0067">ATP-binding</keyword>
<evidence type="ECO:0000256" key="5">
    <source>
        <dbReference type="ARBA" id="ARBA00011915"/>
    </source>
</evidence>
<dbReference type="GO" id="GO:0000329">
    <property type="term" value="C:fungal-type vacuole membrane"/>
    <property type="evidence" value="ECO:0007669"/>
    <property type="project" value="UniProtKB-ARBA"/>
</dbReference>
<reference evidence="23 24" key="1">
    <citation type="journal article" date="2011" name="J. Gen. Appl. Microbiol.">
        <title>Draft genome sequencing of the enigmatic basidiomycete Mixia osmundae.</title>
        <authorList>
            <person name="Nishida H."/>
            <person name="Nagatsuka Y."/>
            <person name="Sugiyama J."/>
        </authorList>
    </citation>
    <scope>NUCLEOTIDE SEQUENCE [LARGE SCALE GENOMIC DNA]</scope>
    <source>
        <strain evidence="24">CBS 9802 / IAM 14324 / JCM 22182 / KY 12970</strain>
    </source>
</reference>
<comment type="catalytic activity">
    <reaction evidence="1">
        <text>3-hydroxy-2-methylpropanoyl-CoA + H2O = 3-hydroxy-2-methylpropanoate + CoA + H(+)</text>
        <dbReference type="Rhea" id="RHEA:20888"/>
        <dbReference type="ChEBI" id="CHEBI:11805"/>
        <dbReference type="ChEBI" id="CHEBI:15377"/>
        <dbReference type="ChEBI" id="CHEBI:15378"/>
        <dbReference type="ChEBI" id="CHEBI:57287"/>
        <dbReference type="ChEBI" id="CHEBI:57340"/>
        <dbReference type="EC" id="3.1.2.4"/>
    </reaction>
</comment>
<comment type="caution">
    <text evidence="23">The sequence shown here is derived from an EMBL/GenBank/DDBJ whole genome shotgun (WGS) entry which is preliminary data.</text>
</comment>
<dbReference type="FunCoup" id="G7DUF6">
    <property type="interactions" value="109"/>
</dbReference>
<dbReference type="PROSITE" id="PS50893">
    <property type="entry name" value="ABC_TRANSPORTER_2"/>
    <property type="match status" value="2"/>
</dbReference>
<dbReference type="FunFam" id="3.90.226.10:FF:000026">
    <property type="entry name" value="3-hydroxyisobutyryl-CoA hydrolase, mitochondrial"/>
    <property type="match status" value="1"/>
</dbReference>
<dbReference type="GO" id="GO:0042592">
    <property type="term" value="P:homeostatic process"/>
    <property type="evidence" value="ECO:0007669"/>
    <property type="project" value="UniProtKB-ARBA"/>
</dbReference>
<dbReference type="GO" id="GO:0140359">
    <property type="term" value="F:ABC-type transporter activity"/>
    <property type="evidence" value="ECO:0007669"/>
    <property type="project" value="InterPro"/>
</dbReference>
<feature type="transmembrane region" description="Helical" evidence="20">
    <location>
        <begin position="1070"/>
        <end position="1094"/>
    </location>
</feature>
<evidence type="ECO:0000313" key="23">
    <source>
        <dbReference type="EMBL" id="GAA94216.1"/>
    </source>
</evidence>
<evidence type="ECO:0000256" key="13">
    <source>
        <dbReference type="ARBA" id="ARBA00022840"/>
    </source>
</evidence>
<dbReference type="GO" id="GO:0005524">
    <property type="term" value="F:ATP binding"/>
    <property type="evidence" value="ECO:0007669"/>
    <property type="project" value="UniProtKB-KW"/>
</dbReference>
<dbReference type="Proteomes" id="UP000009131">
    <property type="component" value="Unassembled WGS sequence"/>
</dbReference>
<dbReference type="STRING" id="764103.G7DUF6"/>
<evidence type="ECO:0000256" key="19">
    <source>
        <dbReference type="SAM" id="MobiDB-lite"/>
    </source>
</evidence>
<name>G7DUF6_MIXOS</name>
<feature type="transmembrane region" description="Helical" evidence="20">
    <location>
        <begin position="724"/>
        <end position="743"/>
    </location>
</feature>
<feature type="transmembrane region" description="Helical" evidence="20">
    <location>
        <begin position="889"/>
        <end position="910"/>
    </location>
</feature>
<evidence type="ECO:0000256" key="15">
    <source>
        <dbReference type="ARBA" id="ARBA00022989"/>
    </source>
</evidence>
<keyword evidence="8" id="KW-0926">Vacuole</keyword>
<dbReference type="PROSITE" id="PS50929">
    <property type="entry name" value="ABC_TM1F"/>
    <property type="match status" value="2"/>
</dbReference>
<keyword evidence="10" id="KW-0677">Repeat</keyword>
<evidence type="ECO:0000256" key="18">
    <source>
        <dbReference type="ARBA" id="ARBA00031181"/>
    </source>
</evidence>
<evidence type="ECO:0000259" key="22">
    <source>
        <dbReference type="PROSITE" id="PS50929"/>
    </source>
</evidence>
<evidence type="ECO:0000256" key="3">
    <source>
        <dbReference type="ARBA" id="ARBA00004173"/>
    </source>
</evidence>
<dbReference type="CDD" id="cd03250">
    <property type="entry name" value="ABCC_MRP_domain1"/>
    <property type="match status" value="1"/>
</dbReference>
<keyword evidence="11" id="KW-0547">Nucleotide-binding</keyword>
<dbReference type="InterPro" id="IPR036640">
    <property type="entry name" value="ABC1_TM_sf"/>
</dbReference>
<dbReference type="CDD" id="cd18603">
    <property type="entry name" value="ABC_6TM_MRP1_2_3_6_D2_like"/>
    <property type="match status" value="1"/>
</dbReference>
<dbReference type="EMBL" id="BABT02000028">
    <property type="protein sequence ID" value="GAA94216.1"/>
    <property type="molecule type" value="Genomic_DNA"/>
</dbReference>
<dbReference type="Gene3D" id="3.40.50.300">
    <property type="entry name" value="P-loop containing nucleotide triphosphate hydrolases"/>
    <property type="match status" value="2"/>
</dbReference>
<feature type="transmembrane region" description="Helical" evidence="20">
    <location>
        <begin position="661"/>
        <end position="683"/>
    </location>
</feature>
<feature type="transmembrane region" description="Helical" evidence="20">
    <location>
        <begin position="633"/>
        <end position="655"/>
    </location>
</feature>
<dbReference type="Gene3D" id="3.90.226.10">
    <property type="entry name" value="2-enoyl-CoA Hydratase, Chain A, domain 1"/>
    <property type="match status" value="1"/>
</dbReference>
<proteinExistence type="inferred from homology"/>
<keyword evidence="14" id="KW-1278">Translocase</keyword>
<feature type="region of interest" description="Disordered" evidence="19">
    <location>
        <begin position="48"/>
        <end position="83"/>
    </location>
</feature>
<feature type="transmembrane region" description="Helical" evidence="20">
    <location>
        <begin position="1621"/>
        <end position="1647"/>
    </location>
</feature>
<comment type="subcellular location">
    <subcellularLocation>
        <location evidence="3">Mitochondrion</location>
    </subcellularLocation>
    <subcellularLocation>
        <location evidence="2">Vacuole membrane</location>
        <topology evidence="2">Multi-pass membrane protein</topology>
    </subcellularLocation>
</comment>
<feature type="transmembrane region" description="Helical" evidence="20">
    <location>
        <begin position="1753"/>
        <end position="1774"/>
    </location>
</feature>
<keyword evidence="15 20" id="KW-1133">Transmembrane helix</keyword>
<dbReference type="GO" id="GO:0005739">
    <property type="term" value="C:mitochondrion"/>
    <property type="evidence" value="ECO:0007669"/>
    <property type="project" value="UniProtKB-SubCell"/>
</dbReference>
<dbReference type="FunFam" id="1.20.1560.10:FF:000001">
    <property type="entry name" value="ATP-binding cassette subfamily C member 1"/>
    <property type="match status" value="1"/>
</dbReference>
<evidence type="ECO:0000256" key="1">
    <source>
        <dbReference type="ARBA" id="ARBA00001709"/>
    </source>
</evidence>
<feature type="transmembrane region" description="Helical" evidence="20">
    <location>
        <begin position="1538"/>
        <end position="1565"/>
    </location>
</feature>
<dbReference type="eggNOG" id="KOG1684">
    <property type="taxonomic scope" value="Eukaryota"/>
</dbReference>
<evidence type="ECO:0000256" key="9">
    <source>
        <dbReference type="ARBA" id="ARBA00022692"/>
    </source>
</evidence>
<dbReference type="SUPFAM" id="SSF52096">
    <property type="entry name" value="ClpP/crotonase"/>
    <property type="match status" value="1"/>
</dbReference>
<dbReference type="Pfam" id="PF00005">
    <property type="entry name" value="ABC_tran"/>
    <property type="match status" value="2"/>
</dbReference>
<dbReference type="InterPro" id="IPR050173">
    <property type="entry name" value="ABC_transporter_C-like"/>
</dbReference>
<organism evidence="23 24">
    <name type="scientific">Mixia osmundae (strain CBS 9802 / IAM 14324 / JCM 22182 / KY 12970)</name>
    <dbReference type="NCBI Taxonomy" id="764103"/>
    <lineage>
        <taxon>Eukaryota</taxon>
        <taxon>Fungi</taxon>
        <taxon>Dikarya</taxon>
        <taxon>Basidiomycota</taxon>
        <taxon>Pucciniomycotina</taxon>
        <taxon>Mixiomycetes</taxon>
        <taxon>Mixiales</taxon>
        <taxon>Mixiaceae</taxon>
        <taxon>Mixia</taxon>
    </lineage>
</organism>
<accession>G7DUF6</accession>
<keyword evidence="9 20" id="KW-0812">Transmembrane</keyword>
<dbReference type="Pfam" id="PF00664">
    <property type="entry name" value="ABC_membrane"/>
    <property type="match status" value="2"/>
</dbReference>
<dbReference type="PANTHER" id="PTHR24223">
    <property type="entry name" value="ATP-BINDING CASSETTE SUB-FAMILY C"/>
    <property type="match status" value="1"/>
</dbReference>
<dbReference type="InterPro" id="IPR003439">
    <property type="entry name" value="ABC_transporter-like_ATP-bd"/>
</dbReference>
<keyword evidence="24" id="KW-1185">Reference proteome</keyword>
<feature type="transmembrane region" description="Helical" evidence="20">
    <location>
        <begin position="1728"/>
        <end position="1746"/>
    </location>
</feature>
<dbReference type="FunFam" id="3.40.50.300:FF:000565">
    <property type="entry name" value="ABC bile acid transporter"/>
    <property type="match status" value="1"/>
</dbReference>
<sequence>MQRALARALLAPSRTASTAISNNPIVGEHLGSKRLVCSCISASASSTRAQHRPRRAVMSSTRRATMVSKHLSSAASPSSSTSEQAVQLSHESNLYTITLNRPKALNSLNLDMMNIIKPALRRWKDKQECKLVLIKGAGRAFCAGGDVVAIVQGAKEPAGRAQAMSFFRSEYEIDNLVAKYPKTVISLLDGFTMGGGVGISVHGHFRVATENTLFKMPETTIGLYPDVGVTFFLARMDGELGTYLGLTSQGLNGWAAYQARIATHYIHSDRLPALEQRLAELDITDPATDVNALVNDTLNEYTADATVGEKDPTPSAAETITSAQRKAIDRAFAHDSIEEIQAELERTVSGEDSDVAEWASRTLTTLKMRSPTSLKVTLQAIRNAAKLDIDQTFRMDMRLAGTFCDPDIAPDFFTGVHNQLIQKDKELRKQRPQWYPSEIAEVSSEQITADFFANESKTSVPIPELDIDSSLPAYTEYPHERNALPSEEVIGSVVKGNWPSVGSFALKPAQVVRVLEKDWTAKPGLRHKIEETLIRRATVSQDGTLKLQDYRAHCVPRMASANVVFQDYLCRSADGWGPASPADFRFSLCFEDGVVSLVPLIVIYFFGGIELYKLRNATRQSQTAGFRASGLPFLKLAAYIIICVGQLAYTVVVATESSGDRWIKFIVSLLTLAGFAMSMPLSFRNHMTQRRSSTAILFFLLLQLVVNLIKLRTTITTLSYRHHLGSFILFCILFGLETALFVMECFGPESNRKGGYIKLAEDGEEQYEAPVVTSNIFARLTFSWMTPLMRLGVQKNLAEEDLWNLPRADQADALGARLRKFWDEQLAYREKPSLVIALAKAYGAPFFYAAIFKAFQDMLAFVQPQLLRRLLSFVETYRSDHPEPEYKGYVIAIGFFVCAVVQTAFLHQYFQNCFETGMRVRTGLITFIYDKSLVLSNEAKTDTTTGDIVNRMSVDASRLQDVMTYGQIAWSGIFQICLAFVSLYNLLGYYGLVGVGVMILSMPANAIVARYMTRMQRRQMKNKDQRTRMMNEILNNIRSIKLYSWEGAFAQRLFAIRNDKELALLRKMGYLSACSTGLWNLTPFLVSALTFTLYATTTGKPLTSDIIFPAISLFQLISFPLSSLPVVFTSWVEAYVAVGRLTTFLSSKELQKDATEIEEVRGKLRAGDELVSIRQGEFSWSASAQNSSTLHDINLSLKKGELITIVGRVGSGKSSLLSAILGEMTRLDGKVKVRGKVAYAAQQPWIMGGTVKTNITFGHRFEQDFYDQVLDACALREDLAILPDGDETEVGEKGISLSGGQKARLALARAVYSRPDIILLDDPLSAVDAHVAAHLFERVLGPSGLLASKARLLATNAIFVLDKADEIIMLRGGIVVERGSYGDVQKAKGEIYTLIQDHGKHKSTDDTDEAETTPAFEEEAISAEEDLEKPNGMPNGHHRRVSSAIVRKSSMVSLRESKKESVNMSKRSAKIKETVEQGSVKIDVYKEYIKANGAFGVFCYLSTIVLQQLLAIVTNYWLKDWSQHNNETGTNGNLSYWLGVYYALGLLTTLTYTINGVLLYALCVVRSARKMHDSMYEAVIRSPMLFFETTPIGTVLNRFSRDVAVCDEILARVFGGFFRTLASVIGVIVVISTSAPLFLVVVIPLLFAYKRIQSYYLATSRALKRLDATSKSPIFASFSETLTGLTTIRAYRQQKRFSAENEGKVDRNQRAYFPSVSCNRWLAVRLEFIGSIIIFAAALLSVFGLVRSKTLDAGLVGLMMTYALSTTQALNWIVRSATEVETNIVSIERMQEYISLPPEAPEVISDNRPPADWPSKGAIEFVDYATRYRAGFDLILKDINFKIKPGERVGVCGRTGAGKSSLLNCLFRIIEPAAGKILIDDVDISQIGLHDLRSRLSIIPQDSQCFEGTMRDNLDPTREATDTQLWRALENTRLKTHVQTMEGGLDAHVDEGGSNLSSGQRQLMCLCRALLRSTQILVMDEATANLDIQTDSEVQDILKQEFKGVTVLTIAHRLNTIMDSDRIIVMDKGRVAEFDSPSNLLAKADSIFASLARGAGVV</sequence>